<dbReference type="NCBIfam" id="TIGR02098">
    <property type="entry name" value="MJ0042_CXXC"/>
    <property type="match status" value="1"/>
</dbReference>
<feature type="transmembrane region" description="Helical" evidence="6">
    <location>
        <begin position="570"/>
        <end position="588"/>
    </location>
</feature>
<evidence type="ECO:0000256" key="5">
    <source>
        <dbReference type="ARBA" id="ARBA00023136"/>
    </source>
</evidence>
<feature type="transmembrane region" description="Helical" evidence="6">
    <location>
        <begin position="594"/>
        <end position="618"/>
    </location>
</feature>
<dbReference type="Gene3D" id="1.20.1250.20">
    <property type="entry name" value="MFS general substrate transporter like domains"/>
    <property type="match status" value="1"/>
</dbReference>
<keyword evidence="3 6" id="KW-0812">Transmembrane</keyword>
<feature type="transmembrane region" description="Helical" evidence="6">
    <location>
        <begin position="286"/>
        <end position="306"/>
    </location>
</feature>
<feature type="transmembrane region" description="Helical" evidence="6">
    <location>
        <begin position="254"/>
        <end position="274"/>
    </location>
</feature>
<dbReference type="EMBL" id="CP061799">
    <property type="protein sequence ID" value="QTA82471.1"/>
    <property type="molecule type" value="Genomic_DNA"/>
</dbReference>
<feature type="domain" description="Major facilitator superfamily (MFS) profile" evidence="7">
    <location>
        <begin position="497"/>
        <end position="893"/>
    </location>
</feature>
<evidence type="ECO:0000256" key="6">
    <source>
        <dbReference type="SAM" id="Phobius"/>
    </source>
</evidence>
<feature type="transmembrane region" description="Helical" evidence="6">
    <location>
        <begin position="656"/>
        <end position="676"/>
    </location>
</feature>
<evidence type="ECO:0000313" key="9">
    <source>
        <dbReference type="Proteomes" id="UP000663720"/>
    </source>
</evidence>
<feature type="transmembrane region" description="Helical" evidence="6">
    <location>
        <begin position="452"/>
        <end position="473"/>
    </location>
</feature>
<accession>A0A975BBS5</accession>
<feature type="transmembrane region" description="Helical" evidence="6">
    <location>
        <begin position="750"/>
        <end position="768"/>
    </location>
</feature>
<dbReference type="RefSeq" id="WP_207688399.1">
    <property type="nucleotide sequence ID" value="NZ_CP061799.1"/>
</dbReference>
<dbReference type="PANTHER" id="PTHR43124">
    <property type="entry name" value="PURINE EFFLUX PUMP PBUE"/>
    <property type="match status" value="1"/>
</dbReference>
<sequence>MIITCKKCQASFEIDSKIIIPEKGADITCLKCKNKFRIFPVSPSTGDGTEDFQSRHKMGKAKIRLIFGSLIMLILALGFNALLTSASLEKLYIEAIVSKYSVIAKDLKRNLENSLRFGKSLENFIGMDKLLEETQQNLIKKTDIKDSHIVKSDDWETVSEKDIIISISKPDGYILYSTNEKLINKQLPEKVLAEDPDEKKSAIAHYVKHENYYIHSLPVVGGWEKKWVATAVVAFSETQVKGLLNSIMIRNIKIIGIILLCGALLLIFLLHFIISTASNAKKIPKFKISAVLFSVIVFSQIVFTGLNTNDFKDYYLEISKEKNMVLSRILKEDIEYLLNKGISIEKLFKMDEMLDEIISVSPELDSIVVADKQGNPLYAAEKKGKNNFAENNDKENHLKDLKNIQENFDPKYHLRLELIKNNKVEGYISTDSNGFISTNISKNYLFNKLKEISLDSITVLVISIFFFVELLILEMQLLEKKISVSSLNLKKNTINFLSIRPIAFIFIFGIDICISFLPLHMANLYNPDHPIFGLSKDIVMGLPISMQMFFTSISLLISGAWCDKRGWHEPFLIGLFLSGSGFIYAWLAPNAMQFIFSLGLVGMGYGLSLMASQGFIIAHTDSKNKAQGMAQLSAGIYSGSICGGVAGGMLADRIGYQPVFFVGGGILFFLILYTFLIMRDAMQKPVLADPGQPQTQAPFKFKYILQFLFNKPIFMLIFFYGLPWYIMLVGFLNYYSPIYLKSIGTSQSNIGRIFMIYGICLMYIAPLISKYVGNSKNKKLYIIIGSFIGSLCIANFYFFKNTSGMTAVVISIFLLGISACFIPLRNAYVLDFEISQKLGGGKAMGILNSVLRLGQVSGPILFGWLFITLGSDQGIAIAGTVYLIMTLIFVLVR</sequence>
<dbReference type="Pfam" id="PF13717">
    <property type="entry name" value="Zn_ribbon_4"/>
    <property type="match status" value="1"/>
</dbReference>
<feature type="transmembrane region" description="Helical" evidence="6">
    <location>
        <begin position="494"/>
        <end position="518"/>
    </location>
</feature>
<dbReference type="InterPro" id="IPR036259">
    <property type="entry name" value="MFS_trans_sf"/>
</dbReference>
<reference evidence="8" key="1">
    <citation type="journal article" date="2021" name="Microb. Physiol.">
        <title>Proteogenomic Insights into the Physiology of Marine, Sulfate-Reducing, Filamentous Desulfonema limicola and Desulfonema magnum.</title>
        <authorList>
            <person name="Schnaars V."/>
            <person name="Wohlbrand L."/>
            <person name="Scheve S."/>
            <person name="Hinrichs C."/>
            <person name="Reinhardt R."/>
            <person name="Rabus R."/>
        </authorList>
    </citation>
    <scope>NUCLEOTIDE SEQUENCE</scope>
    <source>
        <strain evidence="8">5ac10</strain>
    </source>
</reference>
<feature type="transmembrane region" description="Helical" evidence="6">
    <location>
        <begin position="65"/>
        <end position="83"/>
    </location>
</feature>
<gene>
    <name evidence="8" type="ORF">dnl_48460</name>
</gene>
<evidence type="ECO:0000256" key="3">
    <source>
        <dbReference type="ARBA" id="ARBA00022692"/>
    </source>
</evidence>
<protein>
    <submittedName>
        <fullName evidence="8">Major facilitator superfamily transporter</fullName>
    </submittedName>
</protein>
<dbReference type="Proteomes" id="UP000663720">
    <property type="component" value="Chromosome"/>
</dbReference>
<evidence type="ECO:0000259" key="7">
    <source>
        <dbReference type="PROSITE" id="PS50850"/>
    </source>
</evidence>
<keyword evidence="2" id="KW-1003">Cell membrane</keyword>
<dbReference type="GO" id="GO:0005886">
    <property type="term" value="C:plasma membrane"/>
    <property type="evidence" value="ECO:0007669"/>
    <property type="project" value="UniProtKB-SubCell"/>
</dbReference>
<dbReference type="AlphaFoldDB" id="A0A975BBS5"/>
<dbReference type="KEGG" id="dli:dnl_48460"/>
<comment type="subcellular location">
    <subcellularLocation>
        <location evidence="1">Cell membrane</location>
        <topology evidence="1">Multi-pass membrane protein</topology>
    </subcellularLocation>
</comment>
<feature type="transmembrane region" description="Helical" evidence="6">
    <location>
        <begin position="713"/>
        <end position="735"/>
    </location>
</feature>
<feature type="transmembrane region" description="Helical" evidence="6">
    <location>
        <begin position="805"/>
        <end position="824"/>
    </location>
</feature>
<proteinExistence type="predicted"/>
<feature type="transmembrane region" description="Helical" evidence="6">
    <location>
        <begin position="873"/>
        <end position="892"/>
    </location>
</feature>
<dbReference type="SUPFAM" id="SSF103473">
    <property type="entry name" value="MFS general substrate transporter"/>
    <property type="match status" value="1"/>
</dbReference>
<organism evidence="8 9">
    <name type="scientific">Desulfonema limicola</name>
    <dbReference type="NCBI Taxonomy" id="45656"/>
    <lineage>
        <taxon>Bacteria</taxon>
        <taxon>Pseudomonadati</taxon>
        <taxon>Thermodesulfobacteriota</taxon>
        <taxon>Desulfobacteria</taxon>
        <taxon>Desulfobacterales</taxon>
        <taxon>Desulfococcaceae</taxon>
        <taxon>Desulfonema</taxon>
    </lineage>
</organism>
<dbReference type="InterPro" id="IPR020846">
    <property type="entry name" value="MFS_dom"/>
</dbReference>
<feature type="transmembrane region" description="Helical" evidence="6">
    <location>
        <begin position="780"/>
        <end position="799"/>
    </location>
</feature>
<evidence type="ECO:0000313" key="8">
    <source>
        <dbReference type="EMBL" id="QTA82471.1"/>
    </source>
</evidence>
<feature type="transmembrane region" description="Helical" evidence="6">
    <location>
        <begin position="630"/>
        <end position="650"/>
    </location>
</feature>
<dbReference type="GO" id="GO:0022857">
    <property type="term" value="F:transmembrane transporter activity"/>
    <property type="evidence" value="ECO:0007669"/>
    <property type="project" value="InterPro"/>
</dbReference>
<dbReference type="InterPro" id="IPR011701">
    <property type="entry name" value="MFS"/>
</dbReference>
<dbReference type="InterPro" id="IPR050189">
    <property type="entry name" value="MFS_Efflux_Transporters"/>
</dbReference>
<dbReference type="PROSITE" id="PS50850">
    <property type="entry name" value="MFS"/>
    <property type="match status" value="1"/>
</dbReference>
<keyword evidence="5 6" id="KW-0472">Membrane</keyword>
<keyword evidence="4 6" id="KW-1133">Transmembrane helix</keyword>
<dbReference type="InterPro" id="IPR011723">
    <property type="entry name" value="Znf/thioredoxin_put"/>
</dbReference>
<evidence type="ECO:0000256" key="2">
    <source>
        <dbReference type="ARBA" id="ARBA00022475"/>
    </source>
</evidence>
<evidence type="ECO:0000256" key="1">
    <source>
        <dbReference type="ARBA" id="ARBA00004651"/>
    </source>
</evidence>
<feature type="transmembrane region" description="Helical" evidence="6">
    <location>
        <begin position="538"/>
        <end position="558"/>
    </location>
</feature>
<dbReference type="PANTHER" id="PTHR43124:SF3">
    <property type="entry name" value="CHLORAMPHENICOL EFFLUX PUMP RV0191"/>
    <property type="match status" value="1"/>
</dbReference>
<evidence type="ECO:0000256" key="4">
    <source>
        <dbReference type="ARBA" id="ARBA00022989"/>
    </source>
</evidence>
<feature type="transmembrane region" description="Helical" evidence="6">
    <location>
        <begin position="845"/>
        <end position="867"/>
    </location>
</feature>
<dbReference type="Pfam" id="PF07690">
    <property type="entry name" value="MFS_1"/>
    <property type="match status" value="1"/>
</dbReference>
<keyword evidence="9" id="KW-1185">Reference proteome</keyword>
<name>A0A975BBS5_9BACT</name>